<dbReference type="AlphaFoldDB" id="A0A392PNW8"/>
<evidence type="ECO:0000313" key="3">
    <source>
        <dbReference type="Proteomes" id="UP000265520"/>
    </source>
</evidence>
<feature type="non-terminal residue" evidence="2">
    <location>
        <position position="21"/>
    </location>
</feature>
<protein>
    <submittedName>
        <fullName evidence="2">Uncharacterized protein</fullName>
    </submittedName>
</protein>
<comment type="caution">
    <text evidence="2">The sequence shown here is derived from an EMBL/GenBank/DDBJ whole genome shotgun (WGS) entry which is preliminary data.</text>
</comment>
<organism evidence="2 3">
    <name type="scientific">Trifolium medium</name>
    <dbReference type="NCBI Taxonomy" id="97028"/>
    <lineage>
        <taxon>Eukaryota</taxon>
        <taxon>Viridiplantae</taxon>
        <taxon>Streptophyta</taxon>
        <taxon>Embryophyta</taxon>
        <taxon>Tracheophyta</taxon>
        <taxon>Spermatophyta</taxon>
        <taxon>Magnoliopsida</taxon>
        <taxon>eudicotyledons</taxon>
        <taxon>Gunneridae</taxon>
        <taxon>Pentapetalae</taxon>
        <taxon>rosids</taxon>
        <taxon>fabids</taxon>
        <taxon>Fabales</taxon>
        <taxon>Fabaceae</taxon>
        <taxon>Papilionoideae</taxon>
        <taxon>50 kb inversion clade</taxon>
        <taxon>NPAAA clade</taxon>
        <taxon>Hologalegina</taxon>
        <taxon>IRL clade</taxon>
        <taxon>Trifolieae</taxon>
        <taxon>Trifolium</taxon>
    </lineage>
</organism>
<sequence length="21" mass="2145">MCGSSIPNATSQDKFGSTGEK</sequence>
<keyword evidence="3" id="KW-1185">Reference proteome</keyword>
<feature type="compositionally biased region" description="Polar residues" evidence="1">
    <location>
        <begin position="1"/>
        <end position="15"/>
    </location>
</feature>
<evidence type="ECO:0000313" key="2">
    <source>
        <dbReference type="EMBL" id="MCI13452.1"/>
    </source>
</evidence>
<name>A0A392PNW8_9FABA</name>
<dbReference type="EMBL" id="LXQA010088301">
    <property type="protein sequence ID" value="MCI13452.1"/>
    <property type="molecule type" value="Genomic_DNA"/>
</dbReference>
<evidence type="ECO:0000256" key="1">
    <source>
        <dbReference type="SAM" id="MobiDB-lite"/>
    </source>
</evidence>
<accession>A0A392PNW8</accession>
<dbReference type="Proteomes" id="UP000265520">
    <property type="component" value="Unassembled WGS sequence"/>
</dbReference>
<feature type="region of interest" description="Disordered" evidence="1">
    <location>
        <begin position="1"/>
        <end position="21"/>
    </location>
</feature>
<proteinExistence type="predicted"/>
<reference evidence="2 3" key="1">
    <citation type="journal article" date="2018" name="Front. Plant Sci.">
        <title>Red Clover (Trifolium pratense) and Zigzag Clover (T. medium) - A Picture of Genomic Similarities and Differences.</title>
        <authorList>
            <person name="Dluhosova J."/>
            <person name="Istvanek J."/>
            <person name="Nedelnik J."/>
            <person name="Repkova J."/>
        </authorList>
    </citation>
    <scope>NUCLEOTIDE SEQUENCE [LARGE SCALE GENOMIC DNA]</scope>
    <source>
        <strain evidence="3">cv. 10/8</strain>
        <tissue evidence="2">Leaf</tissue>
    </source>
</reference>